<dbReference type="EMBL" id="BK067790">
    <property type="protein sequence ID" value="DBA52109.1"/>
    <property type="molecule type" value="Genomic_DNA"/>
</dbReference>
<evidence type="ECO:0000256" key="1">
    <source>
        <dbReference type="SAM" id="Coils"/>
    </source>
</evidence>
<proteinExistence type="predicted"/>
<evidence type="ECO:0000313" key="2">
    <source>
        <dbReference type="EMBL" id="DBA52109.1"/>
    </source>
</evidence>
<reference evidence="2" key="2">
    <citation type="submission" date="2024-03" db="EMBL/GenBank/DDBJ databases">
        <authorList>
            <person name="Ni Y."/>
            <person name="Xu T."/>
            <person name="Yan S."/>
            <person name="Chen L."/>
            <person name="Wang Y."/>
        </authorList>
    </citation>
    <scope>NUCLEOTIDE SEQUENCE</scope>
    <source>
        <strain evidence="2">NMM1</strain>
    </source>
</reference>
<feature type="coiled-coil region" evidence="1">
    <location>
        <begin position="83"/>
        <end position="138"/>
    </location>
</feature>
<keyword evidence="1" id="KW-0175">Coiled coil</keyword>
<protein>
    <submittedName>
        <fullName evidence="2">ORF24</fullName>
    </submittedName>
</protein>
<sequence>MIEIIMLLMLGGEMDLSTELAVNVKEQTGKVDELQLEYDSLQDGLLKVKTDMNGIYADYIKWEIKSNVNDESKAMKDYYHDKALEVKNEWRVLNSEMKKLEKESDEVMFDLETAKVLLEKMEKDLENLLKANEPIESRYKNISISLSKNCQTMINYGLYTNCPTYAELFELYDNTNPTVSGTMVDTKYDIERVDTMKKHWKFYEQYDNFELVMVQPDSDFQHKSVNVEIQAGNFTTLALVGNDNSRNFKNGSYTTWENFKINDSCTKIIVAPDMELIDQAVEFAKNNCDGDIDILENTVIKQEPTPHNDRNWRDSPALVYQDWLRNAIENNKGLMLGRG</sequence>
<name>A0AAT9JAV1_9VIRU</name>
<organism evidence="2">
    <name type="scientific">Nitrosopumilaceae spindle-shaped virus</name>
    <dbReference type="NCBI Taxonomy" id="3065433"/>
    <lineage>
        <taxon>Viruses</taxon>
    </lineage>
</organism>
<reference evidence="2" key="1">
    <citation type="journal article" date="2024" name="Environ. Microbiol. Rep.">
        <title>Hiding in plain sight: The discovery of complete genomes of 11 hypothetical spindle-shaped viruses that putatively infect mesophilic ammonia-oxidizing archaea.</title>
        <authorList>
            <person name="Ni Y."/>
            <person name="Xu T."/>
            <person name="Yan S."/>
            <person name="Chen L."/>
            <person name="Wang Y."/>
        </authorList>
    </citation>
    <scope>NUCLEOTIDE SEQUENCE</scope>
    <source>
        <strain evidence="2">NMM1</strain>
    </source>
</reference>
<accession>A0AAT9JAV1</accession>